<comment type="catalytic activity">
    <reaction evidence="8">
        <text>L-threonyl-[protein] + ATP = O-phospho-L-threonyl-[protein] + ADP + H(+)</text>
        <dbReference type="Rhea" id="RHEA:46608"/>
        <dbReference type="Rhea" id="RHEA-COMP:11060"/>
        <dbReference type="Rhea" id="RHEA-COMP:11605"/>
        <dbReference type="ChEBI" id="CHEBI:15378"/>
        <dbReference type="ChEBI" id="CHEBI:30013"/>
        <dbReference type="ChEBI" id="CHEBI:30616"/>
        <dbReference type="ChEBI" id="CHEBI:61977"/>
        <dbReference type="ChEBI" id="CHEBI:456216"/>
        <dbReference type="EC" id="2.7.11.1"/>
    </reaction>
</comment>
<dbReference type="AlphaFoldDB" id="A0A5A9MUL3"/>
<feature type="region of interest" description="Disordered" evidence="10">
    <location>
        <begin position="1"/>
        <end position="67"/>
    </location>
</feature>
<evidence type="ECO:0000256" key="4">
    <source>
        <dbReference type="ARBA" id="ARBA00022679"/>
    </source>
</evidence>
<dbReference type="GO" id="GO:0005737">
    <property type="term" value="C:cytoplasm"/>
    <property type="evidence" value="ECO:0007669"/>
    <property type="project" value="TreeGrafter"/>
</dbReference>
<accession>A0A5A9MUL3</accession>
<dbReference type="PANTHER" id="PTHR22984:SF11">
    <property type="entry name" value="AURORA KINASE-RELATED"/>
    <property type="match status" value="1"/>
</dbReference>
<dbReference type="PROSITE" id="PS50011">
    <property type="entry name" value="PROTEIN_KINASE_DOM"/>
    <property type="match status" value="2"/>
</dbReference>
<dbReference type="SMART" id="SM00220">
    <property type="entry name" value="S_TKc"/>
    <property type="match status" value="1"/>
</dbReference>
<evidence type="ECO:0000256" key="2">
    <source>
        <dbReference type="ARBA" id="ARBA00012513"/>
    </source>
</evidence>
<feature type="compositionally biased region" description="Low complexity" evidence="10">
    <location>
        <begin position="1"/>
        <end position="19"/>
    </location>
</feature>
<name>A0A5A9MUL3_9TELE</name>
<dbReference type="GO" id="GO:0007346">
    <property type="term" value="P:regulation of mitotic cell cycle"/>
    <property type="evidence" value="ECO:0007669"/>
    <property type="project" value="TreeGrafter"/>
</dbReference>
<feature type="region of interest" description="Disordered" evidence="10">
    <location>
        <begin position="610"/>
        <end position="719"/>
    </location>
</feature>
<keyword evidence="4" id="KW-0808">Transferase</keyword>
<reference evidence="12 13" key="1">
    <citation type="journal article" date="2019" name="Mol. Ecol. Resour.">
        <title>Chromosome-level genome assembly of Triplophysa tibetana, a fish adapted to the harsh high-altitude environment of the Tibetan Plateau.</title>
        <authorList>
            <person name="Yang X."/>
            <person name="Liu H."/>
            <person name="Ma Z."/>
            <person name="Zou Y."/>
            <person name="Zou M."/>
            <person name="Mao Y."/>
            <person name="Li X."/>
            <person name="Wang H."/>
            <person name="Chen T."/>
            <person name="Wang W."/>
            <person name="Yang R."/>
        </authorList>
    </citation>
    <scope>NUCLEOTIDE SEQUENCE [LARGE SCALE GENOMIC DNA]</scope>
    <source>
        <strain evidence="12">TTIB1903HZAU</strain>
        <tissue evidence="12">Muscle</tissue>
    </source>
</reference>
<dbReference type="PANTHER" id="PTHR22984">
    <property type="entry name" value="SERINE/THREONINE-PROTEIN KINASE PIM"/>
    <property type="match status" value="1"/>
</dbReference>
<dbReference type="Gene3D" id="1.10.510.10">
    <property type="entry name" value="Transferase(Phosphotransferase) domain 1"/>
    <property type="match status" value="2"/>
</dbReference>
<dbReference type="GO" id="GO:0043066">
    <property type="term" value="P:negative regulation of apoptotic process"/>
    <property type="evidence" value="ECO:0007669"/>
    <property type="project" value="TreeGrafter"/>
</dbReference>
<proteinExistence type="inferred from homology"/>
<feature type="compositionally biased region" description="Basic residues" evidence="10">
    <location>
        <begin position="54"/>
        <end position="67"/>
    </location>
</feature>
<keyword evidence="13" id="KW-1185">Reference proteome</keyword>
<gene>
    <name evidence="12" type="ORF">E1301_Tti024017</name>
</gene>
<comment type="caution">
    <text evidence="12">The sequence shown here is derived from an EMBL/GenBank/DDBJ whole genome shotgun (WGS) entry which is preliminary data.</text>
</comment>
<evidence type="ECO:0000256" key="8">
    <source>
        <dbReference type="ARBA" id="ARBA00047899"/>
    </source>
</evidence>
<comment type="catalytic activity">
    <reaction evidence="9">
        <text>L-seryl-[protein] + ATP = O-phospho-L-seryl-[protein] + ADP + H(+)</text>
        <dbReference type="Rhea" id="RHEA:17989"/>
        <dbReference type="Rhea" id="RHEA-COMP:9863"/>
        <dbReference type="Rhea" id="RHEA-COMP:11604"/>
        <dbReference type="ChEBI" id="CHEBI:15378"/>
        <dbReference type="ChEBI" id="CHEBI:29999"/>
        <dbReference type="ChEBI" id="CHEBI:30616"/>
        <dbReference type="ChEBI" id="CHEBI:83421"/>
        <dbReference type="ChEBI" id="CHEBI:456216"/>
        <dbReference type="EC" id="2.7.11.1"/>
    </reaction>
</comment>
<evidence type="ECO:0000259" key="11">
    <source>
        <dbReference type="PROSITE" id="PS50011"/>
    </source>
</evidence>
<dbReference type="InterPro" id="IPR011009">
    <property type="entry name" value="Kinase-like_dom_sf"/>
</dbReference>
<dbReference type="GO" id="GO:0005524">
    <property type="term" value="F:ATP binding"/>
    <property type="evidence" value="ECO:0007669"/>
    <property type="project" value="UniProtKB-KW"/>
</dbReference>
<evidence type="ECO:0000313" key="12">
    <source>
        <dbReference type="EMBL" id="KAA0701450.1"/>
    </source>
</evidence>
<dbReference type="SUPFAM" id="SSF56112">
    <property type="entry name" value="Protein kinase-like (PK-like)"/>
    <property type="match status" value="2"/>
</dbReference>
<feature type="compositionally biased region" description="Basic residues" evidence="10">
    <location>
        <begin position="646"/>
        <end position="669"/>
    </location>
</feature>
<evidence type="ECO:0000256" key="6">
    <source>
        <dbReference type="ARBA" id="ARBA00022777"/>
    </source>
</evidence>
<comment type="similarity">
    <text evidence="1">Belongs to the protein kinase superfamily. CAMK Ser/Thr protein kinase family. PIM subfamily.</text>
</comment>
<keyword evidence="7" id="KW-0067">ATP-binding</keyword>
<keyword evidence="5" id="KW-0547">Nucleotide-binding</keyword>
<dbReference type="EMBL" id="SOYY01000086">
    <property type="protein sequence ID" value="KAA0701450.1"/>
    <property type="molecule type" value="Genomic_DNA"/>
</dbReference>
<evidence type="ECO:0000256" key="5">
    <source>
        <dbReference type="ARBA" id="ARBA00022741"/>
    </source>
</evidence>
<dbReference type="Pfam" id="PF00069">
    <property type="entry name" value="Pkinase"/>
    <property type="match status" value="2"/>
</dbReference>
<feature type="compositionally biased region" description="Basic and acidic residues" evidence="10">
    <location>
        <begin position="632"/>
        <end position="645"/>
    </location>
</feature>
<dbReference type="GO" id="GO:0004674">
    <property type="term" value="F:protein serine/threonine kinase activity"/>
    <property type="evidence" value="ECO:0007669"/>
    <property type="project" value="UniProtKB-KW"/>
</dbReference>
<keyword evidence="6 12" id="KW-0418">Kinase</keyword>
<feature type="compositionally biased region" description="Basic and acidic residues" evidence="10">
    <location>
        <begin position="610"/>
        <end position="625"/>
    </location>
</feature>
<feature type="domain" description="Protein kinase" evidence="11">
    <location>
        <begin position="89"/>
        <end position="379"/>
    </location>
</feature>
<sequence length="719" mass="83190">MSVKNMPESEMPSSSSQQEVNSIDPRKSPPRDAWAVNSPTDEKKSKEPDQHPAKPQRRKHASHRKPYERHIYYKRPVPHPSDPEPPHGLYLTDPRPFGLLGDFIERYGYHNECYHVPQSCVTRTSDGQRPGYDKPLNSEVALNVLLSKPPRAQHVEQMCEWFDTKRALVMVMENLQPFKTLKEFIRGKESLLTEDMAQVFMIQAVMGEKECLDRGVFHQGLCLDNILFNPKNLKLHITDFSKGTFVDTSDFDMSQYSGKSLPVEYKKRARYIAEVETVWSLGSLLYMMLVGREPYWDEDRKATETLIFKYTAHKAPPTQKEKHSFKQKAKGMMGKREETPNLNERFSLSRECQDLLSRCLNRSEVHRATLQQILEHEWFRIQLEPKPPCPLSQYKALPRSSKFTEQYERGESLEFGRMWSCTRKVDGQEFIMKHSSYSVFDRRVILVDYGTCMDTEVGLNVVMQQMPSSHGVLLMENAFEDTSGHILVFRHPGPCKSLEKFLKRNGGRVSEHMAREFMVQAAMAVKDCIDRGVYHEDITLVNFLVNTETQKLLLHNFSKGQLVDTEYDSSLYRGKALPVELKKRERYLAEASVVSSLGCMLYTMAKQKFEDEERKRAERKARGEDTWMLPEVDNRLQEIGQEHTVKNKKKKKEKKAKKSKKEKKKKIKKEKREQEDGSSDSSQDSEDEWVEGSTQSGGGEKPWKVEQEATPLAQPVLTK</sequence>
<evidence type="ECO:0000256" key="9">
    <source>
        <dbReference type="ARBA" id="ARBA00048679"/>
    </source>
</evidence>
<dbReference type="InterPro" id="IPR000719">
    <property type="entry name" value="Prot_kinase_dom"/>
</dbReference>
<evidence type="ECO:0000256" key="10">
    <source>
        <dbReference type="SAM" id="MobiDB-lite"/>
    </source>
</evidence>
<dbReference type="EC" id="2.7.11.1" evidence="2"/>
<evidence type="ECO:0000256" key="7">
    <source>
        <dbReference type="ARBA" id="ARBA00022840"/>
    </source>
</evidence>
<evidence type="ECO:0000256" key="3">
    <source>
        <dbReference type="ARBA" id="ARBA00022527"/>
    </source>
</evidence>
<evidence type="ECO:0000256" key="1">
    <source>
        <dbReference type="ARBA" id="ARBA00005505"/>
    </source>
</evidence>
<organism evidence="12 13">
    <name type="scientific">Triplophysa tibetana</name>
    <dbReference type="NCBI Taxonomy" id="1572043"/>
    <lineage>
        <taxon>Eukaryota</taxon>
        <taxon>Metazoa</taxon>
        <taxon>Chordata</taxon>
        <taxon>Craniata</taxon>
        <taxon>Vertebrata</taxon>
        <taxon>Euteleostomi</taxon>
        <taxon>Actinopterygii</taxon>
        <taxon>Neopterygii</taxon>
        <taxon>Teleostei</taxon>
        <taxon>Ostariophysi</taxon>
        <taxon>Cypriniformes</taxon>
        <taxon>Nemacheilidae</taxon>
        <taxon>Triplophysa</taxon>
    </lineage>
</organism>
<protein>
    <recommendedName>
        <fullName evidence="2">non-specific serine/threonine protein kinase</fullName>
        <ecNumber evidence="2">2.7.11.1</ecNumber>
    </recommendedName>
</protein>
<dbReference type="Proteomes" id="UP000324632">
    <property type="component" value="Unassembled WGS sequence"/>
</dbReference>
<evidence type="ECO:0000313" key="13">
    <source>
        <dbReference type="Proteomes" id="UP000324632"/>
    </source>
</evidence>
<feature type="compositionally biased region" description="Basic and acidic residues" evidence="10">
    <location>
        <begin position="40"/>
        <end position="52"/>
    </location>
</feature>
<feature type="domain" description="Protein kinase" evidence="11">
    <location>
        <begin position="404"/>
        <end position="719"/>
    </location>
</feature>
<dbReference type="InterPro" id="IPR051138">
    <property type="entry name" value="PIM_Ser/Thr_kinase"/>
</dbReference>
<keyword evidence="3" id="KW-0723">Serine/threonine-protein kinase</keyword>